<dbReference type="Proteomes" id="UP001501495">
    <property type="component" value="Unassembled WGS sequence"/>
</dbReference>
<protein>
    <recommendedName>
        <fullName evidence="2">Pyrroline-5-carboxylate reductase catalytic N-terminal domain-containing protein</fullName>
    </recommendedName>
</protein>
<gene>
    <name evidence="3" type="ORF">GCM10022215_38820</name>
</gene>
<evidence type="ECO:0000259" key="2">
    <source>
        <dbReference type="Pfam" id="PF03807"/>
    </source>
</evidence>
<evidence type="ECO:0000313" key="4">
    <source>
        <dbReference type="Proteomes" id="UP001501495"/>
    </source>
</evidence>
<sequence>MSALPETDLPETDRLVVVGAGSVGSALAANAAAHGIAVTLWVRDPARVTAPDGVEVLALADLAPAVTTAVLAVPFDAVADVVPALPLAPGSVLVDATNPFGRPLPEGAASGAAHVLAHAPAGVAVVKAFNVLGAEHMGAPRLPDGAAPVLPVAGDDAGARGLVASLAARLEFDAVEVGGLAAAGTLEEAARYWGLLAFAGGRGRGVVLTARQRELA</sequence>
<name>A0ABP7XY58_9ACTN</name>
<organism evidence="3 4">
    <name type="scientific">Nocardioides fonticola</name>
    <dbReference type="NCBI Taxonomy" id="450363"/>
    <lineage>
        <taxon>Bacteria</taxon>
        <taxon>Bacillati</taxon>
        <taxon>Actinomycetota</taxon>
        <taxon>Actinomycetes</taxon>
        <taxon>Propionibacteriales</taxon>
        <taxon>Nocardioidaceae</taxon>
        <taxon>Nocardioides</taxon>
    </lineage>
</organism>
<keyword evidence="4" id="KW-1185">Reference proteome</keyword>
<reference evidence="4" key="1">
    <citation type="journal article" date="2019" name="Int. J. Syst. Evol. Microbiol.">
        <title>The Global Catalogue of Microorganisms (GCM) 10K type strain sequencing project: providing services to taxonomists for standard genome sequencing and annotation.</title>
        <authorList>
            <consortium name="The Broad Institute Genomics Platform"/>
            <consortium name="The Broad Institute Genome Sequencing Center for Infectious Disease"/>
            <person name="Wu L."/>
            <person name="Ma J."/>
        </authorList>
    </citation>
    <scope>NUCLEOTIDE SEQUENCE [LARGE SCALE GENOMIC DNA]</scope>
    <source>
        <strain evidence="4">JCM 16703</strain>
    </source>
</reference>
<proteinExistence type="predicted"/>
<evidence type="ECO:0000256" key="1">
    <source>
        <dbReference type="ARBA" id="ARBA00023002"/>
    </source>
</evidence>
<dbReference type="EMBL" id="BAAAZH010000031">
    <property type="protein sequence ID" value="GAA4127870.1"/>
    <property type="molecule type" value="Genomic_DNA"/>
</dbReference>
<dbReference type="Gene3D" id="3.40.50.720">
    <property type="entry name" value="NAD(P)-binding Rossmann-like Domain"/>
    <property type="match status" value="1"/>
</dbReference>
<evidence type="ECO:0000313" key="3">
    <source>
        <dbReference type="EMBL" id="GAA4127870.1"/>
    </source>
</evidence>
<feature type="domain" description="Pyrroline-5-carboxylate reductase catalytic N-terminal" evidence="2">
    <location>
        <begin position="15"/>
        <end position="99"/>
    </location>
</feature>
<keyword evidence="1" id="KW-0560">Oxidoreductase</keyword>
<dbReference type="InterPro" id="IPR028939">
    <property type="entry name" value="P5C_Rdtase_cat_N"/>
</dbReference>
<comment type="caution">
    <text evidence="3">The sequence shown here is derived from an EMBL/GenBank/DDBJ whole genome shotgun (WGS) entry which is preliminary data.</text>
</comment>
<dbReference type="Pfam" id="PF03807">
    <property type="entry name" value="F420_oxidored"/>
    <property type="match status" value="1"/>
</dbReference>
<dbReference type="RefSeq" id="WP_344735153.1">
    <property type="nucleotide sequence ID" value="NZ_BAAAZH010000031.1"/>
</dbReference>
<dbReference type="InterPro" id="IPR036291">
    <property type="entry name" value="NAD(P)-bd_dom_sf"/>
</dbReference>
<dbReference type="SUPFAM" id="SSF51735">
    <property type="entry name" value="NAD(P)-binding Rossmann-fold domains"/>
    <property type="match status" value="1"/>
</dbReference>
<dbReference type="PANTHER" id="PTHR14239">
    <property type="entry name" value="DUDULIN-RELATED"/>
    <property type="match status" value="1"/>
</dbReference>
<dbReference type="InterPro" id="IPR051267">
    <property type="entry name" value="STEAP_metalloreductase"/>
</dbReference>
<accession>A0ABP7XY58</accession>